<dbReference type="EMBL" id="JANBUP010002964">
    <property type="protein sequence ID" value="KAJ2798349.1"/>
    <property type="molecule type" value="Genomic_DNA"/>
</dbReference>
<name>A0ACC1L0V1_9FUNG</name>
<reference evidence="1" key="1">
    <citation type="submission" date="2022-07" db="EMBL/GenBank/DDBJ databases">
        <title>Phylogenomic reconstructions and comparative analyses of Kickxellomycotina fungi.</title>
        <authorList>
            <person name="Reynolds N.K."/>
            <person name="Stajich J.E."/>
            <person name="Barry K."/>
            <person name="Grigoriev I.V."/>
            <person name="Crous P."/>
            <person name="Smith M.E."/>
        </authorList>
    </citation>
    <scope>NUCLEOTIDE SEQUENCE</scope>
    <source>
        <strain evidence="1">CBS 102833</strain>
    </source>
</reference>
<evidence type="ECO:0000313" key="2">
    <source>
        <dbReference type="Proteomes" id="UP001140096"/>
    </source>
</evidence>
<comment type="caution">
    <text evidence="1">The sequence shown here is derived from an EMBL/GenBank/DDBJ whole genome shotgun (WGS) entry which is preliminary data.</text>
</comment>
<keyword evidence="2" id="KW-1185">Reference proteome</keyword>
<accession>A0ACC1L0V1</accession>
<sequence>DENSPTLCEHSRDLADNTATVLSHSREICLLDLTPSELNISEALGGRSAATIECLRVNRCRMDSKTFARLVEDLCSDDLPCLHTVDVSQNQLSGVETGAALAKLLSHARSVRFLSLGWNKLSLVDLRPLADVTTAAWSYNVACLDLRANPLAAPYKRSSKKSSKRYPVDETGDEEWIDSLVARMPELTYVQLAQVTISDKSLISLLHSFTHSSSNIEYIGLEWLGMGNRLSALRTIMGNLAAPSRPLHLNMSANYLGDSGVEVVATLVG</sequence>
<gene>
    <name evidence="1" type="ORF">H4S07_005712</name>
</gene>
<protein>
    <submittedName>
        <fullName evidence="1">Uncharacterized protein</fullName>
    </submittedName>
</protein>
<organism evidence="1 2">
    <name type="scientific">Coemansia furcata</name>
    <dbReference type="NCBI Taxonomy" id="417177"/>
    <lineage>
        <taxon>Eukaryota</taxon>
        <taxon>Fungi</taxon>
        <taxon>Fungi incertae sedis</taxon>
        <taxon>Zoopagomycota</taxon>
        <taxon>Kickxellomycotina</taxon>
        <taxon>Kickxellomycetes</taxon>
        <taxon>Kickxellales</taxon>
        <taxon>Kickxellaceae</taxon>
        <taxon>Coemansia</taxon>
    </lineage>
</organism>
<proteinExistence type="predicted"/>
<evidence type="ECO:0000313" key="1">
    <source>
        <dbReference type="EMBL" id="KAJ2798349.1"/>
    </source>
</evidence>
<dbReference type="Proteomes" id="UP001140096">
    <property type="component" value="Unassembled WGS sequence"/>
</dbReference>
<feature type="non-terminal residue" evidence="1">
    <location>
        <position position="1"/>
    </location>
</feature>